<organism evidence="2 3">
    <name type="scientific">Protaetiibacter mangrovi</name>
    <dbReference type="NCBI Taxonomy" id="2970926"/>
    <lineage>
        <taxon>Bacteria</taxon>
        <taxon>Bacillati</taxon>
        <taxon>Actinomycetota</taxon>
        <taxon>Actinomycetes</taxon>
        <taxon>Micrococcales</taxon>
        <taxon>Microbacteriaceae</taxon>
        <taxon>Protaetiibacter</taxon>
    </lineage>
</organism>
<gene>
    <name evidence="2" type="ORF">NUH29_01610</name>
</gene>
<reference evidence="2 3" key="1">
    <citation type="submission" date="2022-08" db="EMBL/GenBank/DDBJ databases">
        <authorList>
            <person name="Li F."/>
        </authorList>
    </citation>
    <scope>NUCLEOTIDE SEQUENCE [LARGE SCALE GENOMIC DNA]</scope>
    <source>
        <strain evidence="2 3">10F1B-8-1</strain>
    </source>
</reference>
<dbReference type="Gene3D" id="3.90.550.10">
    <property type="entry name" value="Spore Coat Polysaccharide Biosynthesis Protein SpsA, Chain A"/>
    <property type="match status" value="1"/>
</dbReference>
<dbReference type="Pfam" id="PF00535">
    <property type="entry name" value="Glycos_transf_2"/>
    <property type="match status" value="1"/>
</dbReference>
<feature type="domain" description="Glycosyltransferase 2-like" evidence="1">
    <location>
        <begin position="9"/>
        <end position="137"/>
    </location>
</feature>
<proteinExistence type="predicted"/>
<evidence type="ECO:0000259" key="1">
    <source>
        <dbReference type="Pfam" id="PF00535"/>
    </source>
</evidence>
<dbReference type="PANTHER" id="PTHR43685:SF11">
    <property type="entry name" value="GLYCOSYLTRANSFERASE TAGX-RELATED"/>
    <property type="match status" value="1"/>
</dbReference>
<evidence type="ECO:0000313" key="3">
    <source>
        <dbReference type="Proteomes" id="UP001205337"/>
    </source>
</evidence>
<name>A0ABT1ZC20_9MICO</name>
<dbReference type="InterPro" id="IPR029044">
    <property type="entry name" value="Nucleotide-diphossugar_trans"/>
</dbReference>
<dbReference type="RefSeq" id="WP_258797125.1">
    <property type="nucleotide sequence ID" value="NZ_JANTHX010000003.1"/>
</dbReference>
<dbReference type="InterPro" id="IPR001173">
    <property type="entry name" value="Glyco_trans_2-like"/>
</dbReference>
<dbReference type="CDD" id="cd00761">
    <property type="entry name" value="Glyco_tranf_GTA_type"/>
    <property type="match status" value="1"/>
</dbReference>
<sequence>MNPGLASVSVVVPVYEGTRHLPEALGSVLAQTVPPLEVIVVDDGSTDGSASLVEAFAADHPQLAVRLIRQENRGQSASRNRAAAEAGGELIAFLDQDDRWYPDHLERLAAAFAKPDVGLAFSDFDEIDGDGHLVVRRFLRSAGIAHPRSSIVDWIASDTMILPSAAMVRASAFHGVGGFSEDLVGYEDDELWIRIFRAGWRSRYVDRPLGVFRIHAGSSSTRSSFRRSRVIFFRRVSAMLPDSVELRRYYTSDVLLPRLVTATLADYRGAIRAGSDADALEAARTAAALLDGSRSPLLSRRQLRLLHHPRLVRWGSRWSGLLPRGVRHRLNPTRMHR</sequence>
<dbReference type="SUPFAM" id="SSF53448">
    <property type="entry name" value="Nucleotide-diphospho-sugar transferases"/>
    <property type="match status" value="1"/>
</dbReference>
<dbReference type="PANTHER" id="PTHR43685">
    <property type="entry name" value="GLYCOSYLTRANSFERASE"/>
    <property type="match status" value="1"/>
</dbReference>
<protein>
    <submittedName>
        <fullName evidence="2">Glycosyltransferase family 2 protein</fullName>
    </submittedName>
</protein>
<keyword evidence="3" id="KW-1185">Reference proteome</keyword>
<evidence type="ECO:0000313" key="2">
    <source>
        <dbReference type="EMBL" id="MCS0498243.1"/>
    </source>
</evidence>
<dbReference type="Proteomes" id="UP001205337">
    <property type="component" value="Unassembled WGS sequence"/>
</dbReference>
<dbReference type="EMBL" id="JANTHX010000003">
    <property type="protein sequence ID" value="MCS0498243.1"/>
    <property type="molecule type" value="Genomic_DNA"/>
</dbReference>
<accession>A0ABT1ZC20</accession>
<dbReference type="InterPro" id="IPR050834">
    <property type="entry name" value="Glycosyltransf_2"/>
</dbReference>
<comment type="caution">
    <text evidence="2">The sequence shown here is derived from an EMBL/GenBank/DDBJ whole genome shotgun (WGS) entry which is preliminary data.</text>
</comment>